<keyword evidence="3" id="KW-1185">Reference proteome</keyword>
<dbReference type="CDD" id="cd18773">
    <property type="entry name" value="PDC1_HK_sensor"/>
    <property type="match status" value="1"/>
</dbReference>
<evidence type="ECO:0000313" key="2">
    <source>
        <dbReference type="EMBL" id="AXO16170.1"/>
    </source>
</evidence>
<evidence type="ECO:0008006" key="4">
    <source>
        <dbReference type="Google" id="ProtNLM"/>
    </source>
</evidence>
<dbReference type="SUPFAM" id="SSF53850">
    <property type="entry name" value="Periplasmic binding protein-like II"/>
    <property type="match status" value="1"/>
</dbReference>
<keyword evidence="1" id="KW-0732">Signal</keyword>
<gene>
    <name evidence="2" type="ORF">DY252_19510</name>
</gene>
<evidence type="ECO:0000256" key="1">
    <source>
        <dbReference type="SAM" id="SignalP"/>
    </source>
</evidence>
<dbReference type="Proteomes" id="UP000256971">
    <property type="component" value="Chromosome"/>
</dbReference>
<dbReference type="Gene3D" id="3.40.190.10">
    <property type="entry name" value="Periplasmic binding protein-like II"/>
    <property type="match status" value="2"/>
</dbReference>
<dbReference type="EMBL" id="CP031555">
    <property type="protein sequence ID" value="AXO16170.1"/>
    <property type="molecule type" value="Genomic_DNA"/>
</dbReference>
<protein>
    <recommendedName>
        <fullName evidence="4">Solute-binding protein family 3/N-terminal domain-containing protein</fullName>
    </recommendedName>
</protein>
<name>A0ABM6Y2K2_9PROT</name>
<evidence type="ECO:0000313" key="3">
    <source>
        <dbReference type="Proteomes" id="UP000256971"/>
    </source>
</evidence>
<accession>A0ABM6Y2K2</accession>
<sequence>MLRRCGNANNKKDCKGFLHPFEMTVFCCCVTAILLLISSLATAHDLASPQAEAGQANLDEQDGFLILQTNLHPPYQELQNGILSGYSVSILNCVFDRLDIGYGLAIAPRQRNREMVRTGKADGFFLARISDAMDEYAVASNPLALEKWVWVSPAIKSDDPRVSRRPKPGDFSTVGAILGSNEAEWLLEQGYTDVMRVPSIASLVAQVAAGRVEYALVDKHSFEFARKELQLTADKFRMQFERYVPLVVYFSKHYVATFPRLLDDLNAVLEFCETRPMHLEAWEREAIQNVQLPGIRQFASSPELLGHVFNQLDGTEIQSSDQKRLTDQEWITLAREGAASAIATEILGNDLSKYLRTFQASIGEQVAEAFVFDTHGQIIGMSRLTSDFDQSDEAQFQMIDSLNREKALITDIWYDASTRAFLSQITVPIIDPDSGQTLAALTVGLNVSAALRPES</sequence>
<reference evidence="2 3" key="1">
    <citation type="submission" date="2018-08" db="EMBL/GenBank/DDBJ databases">
        <title>Complete genome sequence of type strain Thalassospira indica MCCC 1A01103T, isolated from isolated from deep seawater of the Indian Ocean.</title>
        <authorList>
            <person name="Liu Y."/>
        </authorList>
    </citation>
    <scope>NUCLEOTIDE SEQUENCE [LARGE SCALE GENOMIC DNA]</scope>
    <source>
        <strain evidence="2 3">PB8BT</strain>
    </source>
</reference>
<organism evidence="2 3">
    <name type="scientific">Thalassospira indica</name>
    <dbReference type="NCBI Taxonomy" id="1891279"/>
    <lineage>
        <taxon>Bacteria</taxon>
        <taxon>Pseudomonadati</taxon>
        <taxon>Pseudomonadota</taxon>
        <taxon>Alphaproteobacteria</taxon>
        <taxon>Rhodospirillales</taxon>
        <taxon>Thalassospiraceae</taxon>
        <taxon>Thalassospira</taxon>
    </lineage>
</organism>
<feature type="signal peptide" evidence="1">
    <location>
        <begin position="1"/>
        <end position="43"/>
    </location>
</feature>
<proteinExistence type="predicted"/>
<feature type="chain" id="PRO_5046098602" description="Solute-binding protein family 3/N-terminal domain-containing protein" evidence="1">
    <location>
        <begin position="44"/>
        <end position="455"/>
    </location>
</feature>